<name>A0ABQ6PQ22_9BACT</name>
<proteinExistence type="predicted"/>
<keyword evidence="3" id="KW-1185">Reference proteome</keyword>
<dbReference type="RefSeq" id="WP_338224785.1">
    <property type="nucleotide sequence ID" value="NZ_BTPD01000008.1"/>
</dbReference>
<feature type="transmembrane region" description="Helical" evidence="1">
    <location>
        <begin position="12"/>
        <end position="32"/>
    </location>
</feature>
<evidence type="ECO:0000313" key="3">
    <source>
        <dbReference type="Proteomes" id="UP001338309"/>
    </source>
</evidence>
<evidence type="ECO:0000256" key="1">
    <source>
        <dbReference type="SAM" id="Phobius"/>
    </source>
</evidence>
<dbReference type="EMBL" id="BTPD01000008">
    <property type="protein sequence ID" value="GMQ30073.1"/>
    <property type="molecule type" value="Genomic_DNA"/>
</dbReference>
<dbReference type="Proteomes" id="UP001338309">
    <property type="component" value="Unassembled WGS sequence"/>
</dbReference>
<keyword evidence="1" id="KW-0812">Transmembrane</keyword>
<evidence type="ECO:0008006" key="4">
    <source>
        <dbReference type="Google" id="ProtNLM"/>
    </source>
</evidence>
<keyword evidence="1" id="KW-1133">Transmembrane helix</keyword>
<protein>
    <recommendedName>
        <fullName evidence="4">DUF485 domain-containing protein</fullName>
    </recommendedName>
</protein>
<organism evidence="2 3">
    <name type="scientific">Algoriphagus confluentis</name>
    <dbReference type="NCBI Taxonomy" id="1697556"/>
    <lineage>
        <taxon>Bacteria</taxon>
        <taxon>Pseudomonadati</taxon>
        <taxon>Bacteroidota</taxon>
        <taxon>Cytophagia</taxon>
        <taxon>Cytophagales</taxon>
        <taxon>Cyclobacteriaceae</taxon>
        <taxon>Algoriphagus</taxon>
    </lineage>
</organism>
<keyword evidence="1" id="KW-0472">Membrane</keyword>
<gene>
    <name evidence="2" type="ORF">Aconfl_27160</name>
</gene>
<accession>A0ABQ6PQ22</accession>
<feature type="transmembrane region" description="Helical" evidence="1">
    <location>
        <begin position="52"/>
        <end position="68"/>
    </location>
</feature>
<sequence>MKDFLEYLKSKTTLFLMGFFMVFYFVFVQANVYPTLTFDFSVAKEAKTWSELGFMTLFILVSQYFWFWKANRKFLVKRDPKGN</sequence>
<evidence type="ECO:0000313" key="2">
    <source>
        <dbReference type="EMBL" id="GMQ30073.1"/>
    </source>
</evidence>
<comment type="caution">
    <text evidence="2">The sequence shown here is derived from an EMBL/GenBank/DDBJ whole genome shotgun (WGS) entry which is preliminary data.</text>
</comment>
<reference evidence="2 3" key="1">
    <citation type="submission" date="2023-08" db="EMBL/GenBank/DDBJ databases">
        <title>Draft genome sequence of Algoriphagus confluentis.</title>
        <authorList>
            <person name="Takatani N."/>
            <person name="Hosokawa M."/>
            <person name="Sawabe T."/>
        </authorList>
    </citation>
    <scope>NUCLEOTIDE SEQUENCE [LARGE SCALE GENOMIC DNA]</scope>
    <source>
        <strain evidence="2 3">NBRC 111222</strain>
    </source>
</reference>